<dbReference type="InterPro" id="IPR032710">
    <property type="entry name" value="NTF2-like_dom_sf"/>
</dbReference>
<reference evidence="3" key="1">
    <citation type="journal article" date="2020" name="Stud. Mycol.">
        <title>101 Dothideomycetes genomes: a test case for predicting lifestyles and emergence of pathogens.</title>
        <authorList>
            <person name="Haridas S."/>
            <person name="Albert R."/>
            <person name="Binder M."/>
            <person name="Bloem J."/>
            <person name="Labutti K."/>
            <person name="Salamov A."/>
            <person name="Andreopoulos B."/>
            <person name="Baker S."/>
            <person name="Barry K."/>
            <person name="Bills G."/>
            <person name="Bluhm B."/>
            <person name="Cannon C."/>
            <person name="Castanera R."/>
            <person name="Culley D."/>
            <person name="Daum C."/>
            <person name="Ezra D."/>
            <person name="Gonzalez J."/>
            <person name="Henrissat B."/>
            <person name="Kuo A."/>
            <person name="Liang C."/>
            <person name="Lipzen A."/>
            <person name="Lutzoni F."/>
            <person name="Magnuson J."/>
            <person name="Mondo S."/>
            <person name="Nolan M."/>
            <person name="Ohm R."/>
            <person name="Pangilinan J."/>
            <person name="Park H.-J."/>
            <person name="Ramirez L."/>
            <person name="Alfaro M."/>
            <person name="Sun H."/>
            <person name="Tritt A."/>
            <person name="Yoshinaga Y."/>
            <person name="Zwiers L.-H."/>
            <person name="Turgeon B."/>
            <person name="Goodwin S."/>
            <person name="Spatafora J."/>
            <person name="Crous P."/>
            <person name="Grigoriev I."/>
        </authorList>
    </citation>
    <scope>NUCLEOTIDE SEQUENCE</scope>
    <source>
        <strain evidence="3">CBS 110217</strain>
    </source>
</reference>
<comment type="caution">
    <text evidence="3">The sequence shown here is derived from an EMBL/GenBank/DDBJ whole genome shotgun (WGS) entry which is preliminary data.</text>
</comment>
<feature type="domain" description="SnoaL-like" evidence="2">
    <location>
        <begin position="67"/>
        <end position="169"/>
    </location>
</feature>
<name>A0A9P4LDX5_9PLEO</name>
<dbReference type="Gene3D" id="3.10.450.50">
    <property type="match status" value="1"/>
</dbReference>
<organism evidence="3 4">
    <name type="scientific">Setomelanomma holmii</name>
    <dbReference type="NCBI Taxonomy" id="210430"/>
    <lineage>
        <taxon>Eukaryota</taxon>
        <taxon>Fungi</taxon>
        <taxon>Dikarya</taxon>
        <taxon>Ascomycota</taxon>
        <taxon>Pezizomycotina</taxon>
        <taxon>Dothideomycetes</taxon>
        <taxon>Pleosporomycetidae</taxon>
        <taxon>Pleosporales</taxon>
        <taxon>Pleosporineae</taxon>
        <taxon>Phaeosphaeriaceae</taxon>
        <taxon>Setomelanomma</taxon>
    </lineage>
</organism>
<keyword evidence="1" id="KW-0732">Signal</keyword>
<keyword evidence="4" id="KW-1185">Reference proteome</keyword>
<evidence type="ECO:0000313" key="3">
    <source>
        <dbReference type="EMBL" id="KAF2022621.1"/>
    </source>
</evidence>
<evidence type="ECO:0000256" key="1">
    <source>
        <dbReference type="SAM" id="SignalP"/>
    </source>
</evidence>
<evidence type="ECO:0000313" key="4">
    <source>
        <dbReference type="Proteomes" id="UP000799777"/>
    </source>
</evidence>
<feature type="chain" id="PRO_5040330129" description="SnoaL-like domain-containing protein" evidence="1">
    <location>
        <begin position="24"/>
        <end position="192"/>
    </location>
</feature>
<accession>A0A9P4LDX5</accession>
<dbReference type="OrthoDB" id="3758478at2759"/>
<feature type="signal peptide" evidence="1">
    <location>
        <begin position="1"/>
        <end position="23"/>
    </location>
</feature>
<gene>
    <name evidence="3" type="ORF">EK21DRAFT_82880</name>
</gene>
<evidence type="ECO:0000259" key="2">
    <source>
        <dbReference type="Pfam" id="PF12680"/>
    </source>
</evidence>
<dbReference type="PANTHER" id="PTHR39598:SF1">
    <property type="entry name" value="AUSTINOID BIOSYNTHESIS CLUSTERS PROTEIN F-RELATED"/>
    <property type="match status" value="1"/>
</dbReference>
<proteinExistence type="predicted"/>
<dbReference type="InterPro" id="IPR037401">
    <property type="entry name" value="SnoaL-like"/>
</dbReference>
<dbReference type="InterPro" id="IPR050977">
    <property type="entry name" value="Fungal_Meroterpenoid_Isomerase"/>
</dbReference>
<protein>
    <recommendedName>
        <fullName evidence="2">SnoaL-like domain-containing protein</fullName>
    </recommendedName>
</protein>
<dbReference type="SUPFAM" id="SSF54427">
    <property type="entry name" value="NTF2-like"/>
    <property type="match status" value="1"/>
</dbReference>
<dbReference type="EMBL" id="ML978503">
    <property type="protein sequence ID" value="KAF2022621.1"/>
    <property type="molecule type" value="Genomic_DNA"/>
</dbReference>
<dbReference type="PANTHER" id="PTHR39598">
    <property type="entry name" value="AUSTINOL SYNTHESIS PROTEIN F-RELATED"/>
    <property type="match status" value="1"/>
</dbReference>
<dbReference type="Pfam" id="PF12680">
    <property type="entry name" value="SnoaL_2"/>
    <property type="match status" value="1"/>
</dbReference>
<sequence length="192" mass="21211">MKLATLVFTTILVLGASKPLTSPGPIPSDILIGLNLDRHIINVNITLQQNILLTAHSVEAQRTTAQTVIDAYNAWDIDQIMAYRTPDCQHQVLPSSMGRAAKSNDEYRAYLSTIMPLYSNFTVTVLEQVHDAETHTCIIHASSAADTKIGRYSNEYALILTFTEDGKQVSRFDEFVDSAYSRNFTAALAKAT</sequence>
<dbReference type="AlphaFoldDB" id="A0A9P4LDX5"/>
<dbReference type="Proteomes" id="UP000799777">
    <property type="component" value="Unassembled WGS sequence"/>
</dbReference>